<comment type="caution">
    <text evidence="2">The sequence shown here is derived from an EMBL/GenBank/DDBJ whole genome shotgun (WGS) entry which is preliminary data.</text>
</comment>
<dbReference type="PANTHER" id="PTHR14740:SF3">
    <property type="entry name" value="CASPASE ACTIVITY AND APOPTOSIS INHIBITOR 1"/>
    <property type="match status" value="1"/>
</dbReference>
<dbReference type="AlphaFoldDB" id="A0A6L2PV32"/>
<feature type="region of interest" description="Disordered" evidence="1">
    <location>
        <begin position="42"/>
        <end position="62"/>
    </location>
</feature>
<proteinExistence type="predicted"/>
<dbReference type="InterPro" id="IPR038991">
    <property type="entry name" value="CAAP1"/>
</dbReference>
<dbReference type="Pfam" id="PF15335">
    <property type="entry name" value="CAAP1"/>
    <property type="match status" value="1"/>
</dbReference>
<accession>A0A6L2PV32</accession>
<feature type="compositionally biased region" description="Basic and acidic residues" evidence="1">
    <location>
        <begin position="166"/>
        <end position="183"/>
    </location>
</feature>
<dbReference type="Proteomes" id="UP000502823">
    <property type="component" value="Unassembled WGS sequence"/>
</dbReference>
<feature type="compositionally biased region" description="Acidic residues" evidence="1">
    <location>
        <begin position="319"/>
        <end position="331"/>
    </location>
</feature>
<feature type="region of interest" description="Disordered" evidence="1">
    <location>
        <begin position="221"/>
        <end position="289"/>
    </location>
</feature>
<sequence>MSSTASQLPGFHVGKIPLASHFVSATPSIAFLSDLEVFPPRTSLTGPKEEGIDDEDSSEGNVDLNEELYPIGYYINDREEMINQMFSVIKGSKLRAMLPPILKDSTIDELKSQCLDELLGMSSKRIHSVLEGRELETSSDSDEASSSPENGKFSMSDDDVTGQQTKDLEELDKKDCMGNERNGRLKGPVPDVDTLEIGITKVEMGELLNYVPPTKQCERKRSSSACDTEPAGVVAKKSKSKVNNQRPAKEPEMQIKGTARKNAVKPEEVGSPSTAGSVNEEDLTRKTDESKGKTLLEILELEMRARAIRALLKQQTVGDGEDVETCDEEPETSPSEVNKGSTLNTVCDAVVSGKDNAVVSKSFDTSPKPIRQKFGRKGKDNVPPNQSVVNADHTNNLCSTASLKVSLDIRSIPQLPSSTQNTELYSATKTDPTAGIKRCGLNRDVDQAANGDSSQDDSDDELLELNTSSKTQRISVQQTDDTQKLSNKKLPLYDNHSNDSSTRTEMSGTLTSASKQCNLRHHKSSVSYEISGSTKENLAQNQSEEFFETEINERYTSEDQCKRSDTTAECSWATRWLQSKDVQKVVSTSKMCAKIRKRMKSAQKVKKVISVMNDPDKSCKSVVIVGSVNEYNMLDKPKSGDGETAESIGREMEQNNS</sequence>
<feature type="region of interest" description="Disordered" evidence="1">
    <location>
        <begin position="131"/>
        <end position="189"/>
    </location>
</feature>
<feature type="region of interest" description="Disordered" evidence="1">
    <location>
        <begin position="360"/>
        <end position="393"/>
    </location>
</feature>
<feature type="compositionally biased region" description="Basic and acidic residues" evidence="1">
    <location>
        <begin position="648"/>
        <end position="657"/>
    </location>
</feature>
<dbReference type="EMBL" id="BLKM01009380">
    <property type="protein sequence ID" value="GFG36386.1"/>
    <property type="molecule type" value="Genomic_DNA"/>
</dbReference>
<feature type="region of interest" description="Disordered" evidence="1">
    <location>
        <begin position="634"/>
        <end position="657"/>
    </location>
</feature>
<evidence type="ECO:0000256" key="1">
    <source>
        <dbReference type="SAM" id="MobiDB-lite"/>
    </source>
</evidence>
<name>A0A6L2PV32_COPFO</name>
<reference evidence="3" key="1">
    <citation type="submission" date="2020-01" db="EMBL/GenBank/DDBJ databases">
        <title>Draft genome sequence of the Termite Coptotermes fromosanus.</title>
        <authorList>
            <person name="Itakura S."/>
            <person name="Yosikawa Y."/>
            <person name="Umezawa K."/>
        </authorList>
    </citation>
    <scope>NUCLEOTIDE SEQUENCE [LARGE SCALE GENOMIC DNA]</scope>
</reference>
<evidence type="ECO:0000313" key="3">
    <source>
        <dbReference type="Proteomes" id="UP000502823"/>
    </source>
</evidence>
<keyword evidence="3" id="KW-1185">Reference proteome</keyword>
<feature type="compositionally biased region" description="Polar residues" evidence="1">
    <location>
        <begin position="383"/>
        <end position="393"/>
    </location>
</feature>
<feature type="compositionally biased region" description="Polar residues" evidence="1">
    <location>
        <begin position="332"/>
        <end position="341"/>
    </location>
</feature>
<protein>
    <submittedName>
        <fullName evidence="2">Uncharacterized protein</fullName>
    </submittedName>
</protein>
<dbReference type="OrthoDB" id="8193322at2759"/>
<feature type="compositionally biased region" description="Polar residues" evidence="1">
    <location>
        <begin position="470"/>
        <end position="480"/>
    </location>
</feature>
<dbReference type="InParanoid" id="A0A6L2PV32"/>
<feature type="compositionally biased region" description="Polar residues" evidence="1">
    <location>
        <begin position="498"/>
        <end position="517"/>
    </location>
</feature>
<dbReference type="GO" id="GO:0042981">
    <property type="term" value="P:regulation of apoptotic process"/>
    <property type="evidence" value="ECO:0007669"/>
    <property type="project" value="InterPro"/>
</dbReference>
<dbReference type="PANTHER" id="PTHR14740">
    <property type="entry name" value="CASPASE ACTIVITY AND APOPTOSIS INHIBITOR 1"/>
    <property type="match status" value="1"/>
</dbReference>
<evidence type="ECO:0000313" key="2">
    <source>
        <dbReference type="EMBL" id="GFG36386.1"/>
    </source>
</evidence>
<feature type="region of interest" description="Disordered" evidence="1">
    <location>
        <begin position="467"/>
        <end position="518"/>
    </location>
</feature>
<organism evidence="2 3">
    <name type="scientific">Coptotermes formosanus</name>
    <name type="common">Formosan subterranean termite</name>
    <dbReference type="NCBI Taxonomy" id="36987"/>
    <lineage>
        <taxon>Eukaryota</taxon>
        <taxon>Metazoa</taxon>
        <taxon>Ecdysozoa</taxon>
        <taxon>Arthropoda</taxon>
        <taxon>Hexapoda</taxon>
        <taxon>Insecta</taxon>
        <taxon>Pterygota</taxon>
        <taxon>Neoptera</taxon>
        <taxon>Polyneoptera</taxon>
        <taxon>Dictyoptera</taxon>
        <taxon>Blattodea</taxon>
        <taxon>Blattoidea</taxon>
        <taxon>Termitoidae</taxon>
        <taxon>Rhinotermitidae</taxon>
        <taxon>Coptotermes</taxon>
    </lineage>
</organism>
<feature type="region of interest" description="Disordered" evidence="1">
    <location>
        <begin position="316"/>
        <end position="341"/>
    </location>
</feature>
<gene>
    <name evidence="2" type="ORF">Cfor_01761</name>
</gene>